<keyword evidence="1" id="KW-0472">Membrane</keyword>
<feature type="transmembrane region" description="Helical" evidence="1">
    <location>
        <begin position="76"/>
        <end position="93"/>
    </location>
</feature>
<keyword evidence="1" id="KW-0812">Transmembrane</keyword>
<dbReference type="Proteomes" id="UP001595740">
    <property type="component" value="Unassembled WGS sequence"/>
</dbReference>
<evidence type="ECO:0000256" key="1">
    <source>
        <dbReference type="SAM" id="Phobius"/>
    </source>
</evidence>
<protein>
    <recommendedName>
        <fullName evidence="4">DUF1772 domain-containing protein</fullName>
    </recommendedName>
</protein>
<proteinExistence type="predicted"/>
<feature type="transmembrane region" description="Helical" evidence="1">
    <location>
        <begin position="49"/>
        <end position="69"/>
    </location>
</feature>
<name>A0ABV7RUW0_9GAMM</name>
<keyword evidence="1" id="KW-1133">Transmembrane helix</keyword>
<evidence type="ECO:0000313" key="3">
    <source>
        <dbReference type="Proteomes" id="UP001595740"/>
    </source>
</evidence>
<evidence type="ECO:0000313" key="2">
    <source>
        <dbReference type="EMBL" id="MFC3552492.1"/>
    </source>
</evidence>
<reference evidence="3" key="1">
    <citation type="journal article" date="2019" name="Int. J. Syst. Evol. Microbiol.">
        <title>The Global Catalogue of Microorganisms (GCM) 10K type strain sequencing project: providing services to taxonomists for standard genome sequencing and annotation.</title>
        <authorList>
            <consortium name="The Broad Institute Genomics Platform"/>
            <consortium name="The Broad Institute Genome Sequencing Center for Infectious Disease"/>
            <person name="Wu L."/>
            <person name="Ma J."/>
        </authorList>
    </citation>
    <scope>NUCLEOTIDE SEQUENCE [LARGE SCALE GENOMIC DNA]</scope>
    <source>
        <strain evidence="3">KCTC 42875</strain>
    </source>
</reference>
<accession>A0ABV7RUW0</accession>
<organism evidence="2 3">
    <name type="scientific">Lysobacter cavernae</name>
    <dbReference type="NCBI Taxonomy" id="1685901"/>
    <lineage>
        <taxon>Bacteria</taxon>
        <taxon>Pseudomonadati</taxon>
        <taxon>Pseudomonadota</taxon>
        <taxon>Gammaproteobacteria</taxon>
        <taxon>Lysobacterales</taxon>
        <taxon>Lysobacteraceae</taxon>
        <taxon>Lysobacter</taxon>
    </lineage>
</organism>
<keyword evidence="3" id="KW-1185">Reference proteome</keyword>
<dbReference type="RefSeq" id="WP_386760253.1">
    <property type="nucleotide sequence ID" value="NZ_JBHRXK010000016.1"/>
</dbReference>
<sequence>MRKFTAILISSLAAIAVQPFVFIASFGIPLAIAGDLSSLADVARYSFFPALFAIPFVLFVGIPATLILVHFGKLRWWLLAFIGFIAAAAPIAFSGPGGSPGYSSGGNWHGKYVDLVINGEPTLYGWLNHLESIFFFGLHGLVGATVFYVLWRRSMGPNNSFKPNPLRGSA</sequence>
<feature type="transmembrane region" description="Helical" evidence="1">
    <location>
        <begin position="133"/>
        <end position="151"/>
    </location>
</feature>
<gene>
    <name evidence="2" type="ORF">ACFOLC_15920</name>
</gene>
<comment type="caution">
    <text evidence="2">The sequence shown here is derived from an EMBL/GenBank/DDBJ whole genome shotgun (WGS) entry which is preliminary data.</text>
</comment>
<dbReference type="EMBL" id="JBHRXK010000016">
    <property type="protein sequence ID" value="MFC3552492.1"/>
    <property type="molecule type" value="Genomic_DNA"/>
</dbReference>
<evidence type="ECO:0008006" key="4">
    <source>
        <dbReference type="Google" id="ProtNLM"/>
    </source>
</evidence>